<accession>H6X4K5</accession>
<dbReference type="Proteomes" id="UP000007524">
    <property type="component" value="Segment"/>
</dbReference>
<protein>
    <submittedName>
        <fullName evidence="1">Uncharacterized protein</fullName>
    </submittedName>
</protein>
<dbReference type="GeneID" id="14012986"/>
<proteinExistence type="predicted"/>
<name>H6X4K5_9CAUD</name>
<dbReference type="KEGG" id="vg:14012986"/>
<evidence type="ECO:0000313" key="1">
    <source>
        <dbReference type="EMBL" id="AFA44671.1"/>
    </source>
</evidence>
<keyword evidence="2" id="KW-1185">Reference proteome</keyword>
<dbReference type="EMBL" id="JQ513383">
    <property type="protein sequence ID" value="AFA44671.1"/>
    <property type="molecule type" value="Genomic_DNA"/>
</dbReference>
<evidence type="ECO:0000313" key="2">
    <source>
        <dbReference type="Proteomes" id="UP000007524"/>
    </source>
</evidence>
<sequence>MQNKYNYNDPEFATLAYDIAKMVKDLKECAIGTKDISTVMNTDVNFKKELQVTDSTNPLAAFKNCVVNYYGVVQCNIGYKSHECNIVTFDAYGNLHEIDIYKGQKLIIKFMDRYQCSISYHFELPKIDGAFIDNYDAYIFQLSTTNEYYSIIDFVLRMKMKFQSNLYLKGSILDLVL</sequence>
<organism evidence="1 2">
    <name type="scientific">Klebsiella phage vB_KleM_RaK2</name>
    <dbReference type="NCBI Taxonomy" id="1147094"/>
    <lineage>
        <taxon>Viruses</taxon>
        <taxon>Duplodnaviria</taxon>
        <taxon>Heunggongvirae</taxon>
        <taxon>Uroviricota</taxon>
        <taxon>Caudoviricetes</taxon>
        <taxon>Alcyoneusvirus</taxon>
        <taxon>Alcyoneusvirus RaK2</taxon>
    </lineage>
</organism>
<gene>
    <name evidence="1" type="ORF">RaK2_00398</name>
</gene>
<dbReference type="RefSeq" id="YP_007007553.1">
    <property type="nucleotide sequence ID" value="NC_019526.1"/>
</dbReference>
<reference evidence="1 2" key="1">
    <citation type="journal article" date="2012" name="J. Virol.">
        <title>Genome of Klebsiella sp.-Infecting Bacteriophage vB_KleM_RaK2.</title>
        <authorList>
            <person name="Simoliunas E."/>
            <person name="Kaliniene L."/>
            <person name="Truncaite L."/>
            <person name="Klausa V."/>
            <person name="Zajanckauskaite A."/>
            <person name="Meskys R."/>
        </authorList>
    </citation>
    <scope>NUCLEOTIDE SEQUENCE [LARGE SCALE GENOMIC DNA]</scope>
</reference>